<reference evidence="1 2" key="2">
    <citation type="submission" date="2023-08" db="EMBL/GenBank/DDBJ databases">
        <authorList>
            <person name="Du M."/>
            <person name="Liu C."/>
            <person name="Liu S.-J."/>
        </authorList>
    </citation>
    <scope>NUCLEOTIDE SEQUENCE [LARGE SCALE GENOMIC DNA]</scope>
    <source>
        <strain evidence="1 2">GS077</strain>
    </source>
</reference>
<reference evidence="2" key="1">
    <citation type="submission" date="2023-07" db="EMBL/GenBank/DDBJ databases">
        <title>A gut symbiont ubiquitin homologue binds and inactivates peptidyl-prolyl isomerase to mediate the interbacterial arms race in the human gut.</title>
        <authorList>
            <person name="Jiang K."/>
            <person name="Li W."/>
            <person name="Tong M."/>
            <person name="Xu J."/>
            <person name="Chen Z."/>
            <person name="Yang Y."/>
            <person name="Zang Y."/>
            <person name="Jiao X."/>
            <person name="Liu C."/>
            <person name="Lim B."/>
            <person name="Jiang X."/>
            <person name="Wang J."/>
            <person name="Wu D."/>
            <person name="Wang M."/>
            <person name="Liu S.-J."/>
            <person name="Shao F."/>
            <person name="Gao X."/>
        </authorList>
    </citation>
    <scope>NUCLEOTIDE SEQUENCE [LARGE SCALE GENOMIC DNA]</scope>
    <source>
        <strain evidence="2">GS077</strain>
    </source>
</reference>
<dbReference type="EMBL" id="JAVFHL010000001">
    <property type="protein sequence ID" value="MDT6977623.1"/>
    <property type="molecule type" value="Genomic_DNA"/>
</dbReference>
<name>A0ABD5FYN4_BACFG</name>
<accession>A0ABD5FYN4</accession>
<evidence type="ECO:0000313" key="2">
    <source>
        <dbReference type="Proteomes" id="UP001258434"/>
    </source>
</evidence>
<dbReference type="Proteomes" id="UP001258434">
    <property type="component" value="Unassembled WGS sequence"/>
</dbReference>
<sequence>MGWRWYAFSILLTNDNLEEWVNLRIAYLIVNLLYMKSLQ</sequence>
<gene>
    <name evidence="1" type="ORF">BFGS077_002927</name>
</gene>
<comment type="caution">
    <text evidence="1">The sequence shown here is derived from an EMBL/GenBank/DDBJ whole genome shotgun (WGS) entry which is preliminary data.</text>
</comment>
<proteinExistence type="predicted"/>
<evidence type="ECO:0000313" key="1">
    <source>
        <dbReference type="EMBL" id="MDT6977623.1"/>
    </source>
</evidence>
<dbReference type="AlphaFoldDB" id="A0ABD5FYN4"/>
<organism evidence="1 2">
    <name type="scientific">Bacteroides fragilis</name>
    <dbReference type="NCBI Taxonomy" id="817"/>
    <lineage>
        <taxon>Bacteria</taxon>
        <taxon>Pseudomonadati</taxon>
        <taxon>Bacteroidota</taxon>
        <taxon>Bacteroidia</taxon>
        <taxon>Bacteroidales</taxon>
        <taxon>Bacteroidaceae</taxon>
        <taxon>Bacteroides</taxon>
    </lineage>
</organism>
<protein>
    <submittedName>
        <fullName evidence="1">Uncharacterized protein</fullName>
    </submittedName>
</protein>